<dbReference type="AlphaFoldDB" id="A0A2P2LFJ5"/>
<dbReference type="EMBL" id="GGEC01036260">
    <property type="protein sequence ID" value="MBX16744.1"/>
    <property type="molecule type" value="Transcribed_RNA"/>
</dbReference>
<evidence type="ECO:0000313" key="1">
    <source>
        <dbReference type="EMBL" id="MBX16744.1"/>
    </source>
</evidence>
<name>A0A2P2LFJ5_RHIMU</name>
<organism evidence="1">
    <name type="scientific">Rhizophora mucronata</name>
    <name type="common">Asiatic mangrove</name>
    <dbReference type="NCBI Taxonomy" id="61149"/>
    <lineage>
        <taxon>Eukaryota</taxon>
        <taxon>Viridiplantae</taxon>
        <taxon>Streptophyta</taxon>
        <taxon>Embryophyta</taxon>
        <taxon>Tracheophyta</taxon>
        <taxon>Spermatophyta</taxon>
        <taxon>Magnoliopsida</taxon>
        <taxon>eudicotyledons</taxon>
        <taxon>Gunneridae</taxon>
        <taxon>Pentapetalae</taxon>
        <taxon>rosids</taxon>
        <taxon>fabids</taxon>
        <taxon>Malpighiales</taxon>
        <taxon>Rhizophoraceae</taxon>
        <taxon>Rhizophora</taxon>
    </lineage>
</organism>
<accession>A0A2P2LFJ5</accession>
<sequence length="79" mass="8907">MEDKGKKIQKREKKKTLNTPSTDIYFSQLPQTHQAGWELIVIQGTKSYGLITAYPIIGTKLSTPISSSPYHQEDFLPPS</sequence>
<protein>
    <submittedName>
        <fullName evidence="1">Uncharacterized protein</fullName>
    </submittedName>
</protein>
<proteinExistence type="predicted"/>
<reference evidence="1" key="1">
    <citation type="submission" date="2018-02" db="EMBL/GenBank/DDBJ databases">
        <title>Rhizophora mucronata_Transcriptome.</title>
        <authorList>
            <person name="Meera S.P."/>
            <person name="Sreeshan A."/>
            <person name="Augustine A."/>
        </authorList>
    </citation>
    <scope>NUCLEOTIDE SEQUENCE</scope>
    <source>
        <tissue evidence="1">Leaf</tissue>
    </source>
</reference>